<name>A0A2R5FPG3_NOSCO</name>
<keyword evidence="2" id="KW-1185">Reference proteome</keyword>
<dbReference type="EMBL" id="BDUD01000001">
    <property type="protein sequence ID" value="GBG19929.1"/>
    <property type="molecule type" value="Genomic_DNA"/>
</dbReference>
<evidence type="ECO:0000313" key="1">
    <source>
        <dbReference type="EMBL" id="GBG19929.1"/>
    </source>
</evidence>
<proteinExistence type="predicted"/>
<reference evidence="1 2" key="1">
    <citation type="submission" date="2017-06" db="EMBL/GenBank/DDBJ databases">
        <title>Genome sequencing of cyanobaciteial culture collection at National Institute for Environmental Studies (NIES).</title>
        <authorList>
            <person name="Hirose Y."/>
            <person name="Shimura Y."/>
            <person name="Fujisawa T."/>
            <person name="Nakamura Y."/>
            <person name="Kawachi M."/>
        </authorList>
    </citation>
    <scope>NUCLEOTIDE SEQUENCE [LARGE SCALE GENOMIC DNA]</scope>
    <source>
        <strain evidence="1 2">NIES-4072</strain>
    </source>
</reference>
<sequence>MRVRSTSIFSSVDNPLRKSTEIILDSPFIQVRAFKHRDGFVILEDVTIGVCDTCGNRYYSANILHAVHAVATGAKPPERTEQIPVTHLESA</sequence>
<organism evidence="1 2">
    <name type="scientific">Nostoc commune NIES-4072</name>
    <dbReference type="NCBI Taxonomy" id="2005467"/>
    <lineage>
        <taxon>Bacteria</taxon>
        <taxon>Bacillati</taxon>
        <taxon>Cyanobacteriota</taxon>
        <taxon>Cyanophyceae</taxon>
        <taxon>Nostocales</taxon>
        <taxon>Nostocaceae</taxon>
        <taxon>Nostoc</taxon>
    </lineage>
</organism>
<evidence type="ECO:0008006" key="3">
    <source>
        <dbReference type="Google" id="ProtNLM"/>
    </source>
</evidence>
<gene>
    <name evidence="1" type="ORF">NIES4072_35980</name>
</gene>
<comment type="caution">
    <text evidence="1">The sequence shown here is derived from an EMBL/GenBank/DDBJ whole genome shotgun (WGS) entry which is preliminary data.</text>
</comment>
<accession>A0A2R5FPG3</accession>
<evidence type="ECO:0000313" key="2">
    <source>
        <dbReference type="Proteomes" id="UP000245124"/>
    </source>
</evidence>
<dbReference type="AlphaFoldDB" id="A0A2R5FPG3"/>
<dbReference type="InterPro" id="IPR022453">
    <property type="entry name" value="Znf_MqsA-type"/>
</dbReference>
<protein>
    <recommendedName>
        <fullName evidence="3">YgiT-type zinc finger protein</fullName>
    </recommendedName>
</protein>
<dbReference type="NCBIfam" id="TIGR03831">
    <property type="entry name" value="YgiT_finger"/>
    <property type="match status" value="1"/>
</dbReference>
<dbReference type="Proteomes" id="UP000245124">
    <property type="component" value="Unassembled WGS sequence"/>
</dbReference>